<dbReference type="Pfam" id="PF00250">
    <property type="entry name" value="Forkhead"/>
    <property type="match status" value="1"/>
</dbReference>
<dbReference type="GO" id="GO:0000978">
    <property type="term" value="F:RNA polymerase II cis-regulatory region sequence-specific DNA binding"/>
    <property type="evidence" value="ECO:0007669"/>
    <property type="project" value="TreeGrafter"/>
</dbReference>
<organism evidence="10">
    <name type="scientific">Ixodes ricinus</name>
    <name type="common">Common tick</name>
    <name type="synonym">Acarus ricinus</name>
    <dbReference type="NCBI Taxonomy" id="34613"/>
    <lineage>
        <taxon>Eukaryota</taxon>
        <taxon>Metazoa</taxon>
        <taxon>Ecdysozoa</taxon>
        <taxon>Arthropoda</taxon>
        <taxon>Chelicerata</taxon>
        <taxon>Arachnida</taxon>
        <taxon>Acari</taxon>
        <taxon>Parasitiformes</taxon>
        <taxon>Ixodida</taxon>
        <taxon>Ixodoidea</taxon>
        <taxon>Ixodidae</taxon>
        <taxon>Ixodinae</taxon>
        <taxon>Ixodes</taxon>
    </lineage>
</organism>
<feature type="region of interest" description="Disordered" evidence="7">
    <location>
        <begin position="242"/>
        <end position="282"/>
    </location>
</feature>
<dbReference type="InterPro" id="IPR008984">
    <property type="entry name" value="SMAD_FHA_dom_sf"/>
</dbReference>
<feature type="region of interest" description="Disordered" evidence="7">
    <location>
        <begin position="498"/>
        <end position="667"/>
    </location>
</feature>
<evidence type="ECO:0000256" key="1">
    <source>
        <dbReference type="ARBA" id="ARBA00004123"/>
    </source>
</evidence>
<feature type="region of interest" description="Disordered" evidence="7">
    <location>
        <begin position="205"/>
        <end position="225"/>
    </location>
</feature>
<dbReference type="PROSITE" id="PS50006">
    <property type="entry name" value="FHA_DOMAIN"/>
    <property type="match status" value="1"/>
</dbReference>
<dbReference type="FunFam" id="2.60.200.20:FF:000031">
    <property type="entry name" value="Forkhead box protein K1"/>
    <property type="match status" value="1"/>
</dbReference>
<feature type="compositionally biased region" description="Gly residues" evidence="7">
    <location>
        <begin position="249"/>
        <end position="260"/>
    </location>
</feature>
<feature type="DNA-binding region" description="Fork-head" evidence="6">
    <location>
        <begin position="280"/>
        <end position="375"/>
    </location>
</feature>
<feature type="region of interest" description="Disordered" evidence="7">
    <location>
        <begin position="381"/>
        <end position="433"/>
    </location>
</feature>
<keyword evidence="5 6" id="KW-0539">Nucleus</keyword>
<dbReference type="SMART" id="SM00339">
    <property type="entry name" value="FH"/>
    <property type="match status" value="1"/>
</dbReference>
<feature type="domain" description="Fork-head" evidence="9">
    <location>
        <begin position="280"/>
        <end position="375"/>
    </location>
</feature>
<dbReference type="GO" id="GO:0045893">
    <property type="term" value="P:positive regulation of DNA-templated transcription"/>
    <property type="evidence" value="ECO:0007669"/>
    <property type="project" value="UniProtKB-ARBA"/>
</dbReference>
<dbReference type="PROSITE" id="PS50039">
    <property type="entry name" value="FORK_HEAD_3"/>
    <property type="match status" value="1"/>
</dbReference>
<dbReference type="CDD" id="cd22688">
    <property type="entry name" value="FHA_FOXK"/>
    <property type="match status" value="1"/>
</dbReference>
<dbReference type="InterPro" id="IPR001766">
    <property type="entry name" value="Fork_head_dom"/>
</dbReference>
<reference evidence="10" key="1">
    <citation type="submission" date="2016-02" db="EMBL/GenBank/DDBJ databases">
        <title>RNAseq analyses of the midgut from blood- or serum-fed Ixodes ricinus ticks.</title>
        <authorList>
            <person name="Perner J."/>
            <person name="Provaznik J."/>
            <person name="Schrenkova J."/>
            <person name="Urbanova V."/>
            <person name="Ribeiro J.M."/>
            <person name="Kopacek P."/>
        </authorList>
    </citation>
    <scope>NUCLEOTIDE SEQUENCE</scope>
    <source>
        <tissue evidence="10">Gut</tissue>
    </source>
</reference>
<feature type="compositionally biased region" description="Polar residues" evidence="7">
    <location>
        <begin position="633"/>
        <end position="643"/>
    </location>
</feature>
<accession>A0A131Y213</accession>
<evidence type="ECO:0000256" key="4">
    <source>
        <dbReference type="ARBA" id="ARBA00023163"/>
    </source>
</evidence>
<dbReference type="GO" id="GO:0005634">
    <property type="term" value="C:nucleus"/>
    <property type="evidence" value="ECO:0007669"/>
    <property type="project" value="UniProtKB-SubCell"/>
</dbReference>
<evidence type="ECO:0000313" key="10">
    <source>
        <dbReference type="EMBL" id="JAP73534.1"/>
    </source>
</evidence>
<dbReference type="FunFam" id="1.10.10.10:FF:000030">
    <property type="entry name" value="Forkhead box protein K2"/>
    <property type="match status" value="1"/>
</dbReference>
<dbReference type="AlphaFoldDB" id="A0A131Y213"/>
<evidence type="ECO:0000256" key="5">
    <source>
        <dbReference type="ARBA" id="ARBA00023242"/>
    </source>
</evidence>
<feature type="compositionally biased region" description="Polar residues" evidence="7">
    <location>
        <begin position="460"/>
        <end position="470"/>
    </location>
</feature>
<comment type="subcellular location">
    <subcellularLocation>
        <location evidence="1 6">Nucleus</location>
    </subcellularLocation>
</comment>
<keyword evidence="2" id="KW-0805">Transcription regulation</keyword>
<proteinExistence type="evidence at transcript level"/>
<evidence type="ECO:0000256" key="7">
    <source>
        <dbReference type="SAM" id="MobiDB-lite"/>
    </source>
</evidence>
<feature type="compositionally biased region" description="Basic and acidic residues" evidence="7">
    <location>
        <begin position="514"/>
        <end position="524"/>
    </location>
</feature>
<feature type="domain" description="FHA" evidence="8">
    <location>
        <begin position="56"/>
        <end position="108"/>
    </location>
</feature>
<evidence type="ECO:0000259" key="8">
    <source>
        <dbReference type="PROSITE" id="PS50006"/>
    </source>
</evidence>
<protein>
    <submittedName>
        <fullName evidence="10">Putative forkhead transcription factor k strongylocentrotus purpuratus</fullName>
    </submittedName>
</protein>
<keyword evidence="4" id="KW-0804">Transcription</keyword>
<dbReference type="SUPFAM" id="SSF46785">
    <property type="entry name" value="Winged helix' DNA-binding domain"/>
    <property type="match status" value="1"/>
</dbReference>
<evidence type="ECO:0000259" key="9">
    <source>
        <dbReference type="PROSITE" id="PS50039"/>
    </source>
</evidence>
<dbReference type="GO" id="GO:0000981">
    <property type="term" value="F:DNA-binding transcription factor activity, RNA polymerase II-specific"/>
    <property type="evidence" value="ECO:0007669"/>
    <property type="project" value="TreeGrafter"/>
</dbReference>
<dbReference type="PANTHER" id="PTHR45881:SF7">
    <property type="entry name" value="CHECKPOINT SUPPRESSOR 1-LIKE, ISOFORM A-RELATED"/>
    <property type="match status" value="1"/>
</dbReference>
<dbReference type="InterPro" id="IPR030456">
    <property type="entry name" value="TF_fork_head_CS_2"/>
</dbReference>
<dbReference type="PROSITE" id="PS00658">
    <property type="entry name" value="FORK_HEAD_2"/>
    <property type="match status" value="1"/>
</dbReference>
<dbReference type="PROSITE" id="PS00657">
    <property type="entry name" value="FORK_HEAD_1"/>
    <property type="match status" value="1"/>
</dbReference>
<dbReference type="PANTHER" id="PTHR45881">
    <property type="entry name" value="CHECKPOINT SUPPRESSOR 1-LIKE, ISOFORM A-RELATED"/>
    <property type="match status" value="1"/>
</dbReference>
<feature type="compositionally biased region" description="Low complexity" evidence="7">
    <location>
        <begin position="383"/>
        <end position="395"/>
    </location>
</feature>
<keyword evidence="3 6" id="KW-0238">DNA-binding</keyword>
<dbReference type="InterPro" id="IPR000253">
    <property type="entry name" value="FHA_dom"/>
</dbReference>
<evidence type="ECO:0000256" key="6">
    <source>
        <dbReference type="PROSITE-ProRule" id="PRU00089"/>
    </source>
</evidence>
<dbReference type="EMBL" id="GEFM01002262">
    <property type="protein sequence ID" value="JAP73534.1"/>
    <property type="molecule type" value="mRNA"/>
</dbReference>
<dbReference type="Pfam" id="PF00498">
    <property type="entry name" value="FHA"/>
    <property type="match status" value="1"/>
</dbReference>
<sequence>MSAHQRASDNDAWALLALKSAPSSPSKLQWNPEPKGVAIARLEGREFEYMIRQNRISIGRNSSRGEVDVNMGHSSFISRKHLEIFYEYSHFFMVCNGKNGVFVDGVFQRKGAAPLPLPKTCVFRFPSTNIKIMFQSLVDEAGPPGLGGGPPPPRLEAGSLGAASPLGLASPRLRPQVPPHLPRPLAPLKINIPEPESNFTSPIPSPTGTLSAANSCPASPRAGSHHRRNIASDLQMAAEAVERHEEAGPGMGHALGGGAPGAPPHSNSQGTVGGPEGDQKPPYSYAQLIVQAISSAQDKQLTLSGIYSYITKNYPYYRTADKGWQNSIRHNLSLNRYFVKVPRSQEEPGKGSFWRIDPQSEGKLVEQAFRRRRQRGLPCFRTPFASSRSAPASPSHGTHSGLVTPDSLSREPSPVPEMEEGPHHGAMGGPPPSMLVAMGGGPPPSLGPPSTAYLGREIKASQSAPGSPGNSHHLPGLLPAFSNSKPKVLVAHQPPLMVSNGVLSSSNGNGIRSDSPRHDQERGYPRAHQPEPPQLFYQPKALLPPTSVGGGGDLGGTPSPPPLNPPTSVIMQAPPSSALAPPPAPDSSSSSPPSSAPPPPPVTTHPRKRHYEATSSSPVEREAAASSPAPSKVQRSGSDEATLSSSSSAASPPAPSATAVMADSASS</sequence>
<dbReference type="Gene3D" id="1.10.10.10">
    <property type="entry name" value="Winged helix-like DNA-binding domain superfamily/Winged helix DNA-binding domain"/>
    <property type="match status" value="1"/>
</dbReference>
<feature type="compositionally biased region" description="Pro residues" evidence="7">
    <location>
        <begin position="594"/>
        <end position="603"/>
    </location>
</feature>
<dbReference type="Gene3D" id="2.60.200.20">
    <property type="match status" value="1"/>
</dbReference>
<evidence type="ECO:0000256" key="2">
    <source>
        <dbReference type="ARBA" id="ARBA00023015"/>
    </source>
</evidence>
<feature type="compositionally biased region" description="Low complexity" evidence="7">
    <location>
        <begin position="498"/>
        <end position="510"/>
    </location>
</feature>
<dbReference type="SMART" id="SM00240">
    <property type="entry name" value="FHA"/>
    <property type="match status" value="1"/>
</dbReference>
<feature type="compositionally biased region" description="Polar residues" evidence="7">
    <location>
        <begin position="205"/>
        <end position="217"/>
    </location>
</feature>
<dbReference type="SUPFAM" id="SSF49879">
    <property type="entry name" value="SMAD/FHA domain"/>
    <property type="match status" value="1"/>
</dbReference>
<dbReference type="InterPro" id="IPR036390">
    <property type="entry name" value="WH_DNA-bd_sf"/>
</dbReference>
<feature type="region of interest" description="Disordered" evidence="7">
    <location>
        <begin position="460"/>
        <end position="481"/>
    </location>
</feature>
<dbReference type="PRINTS" id="PR00053">
    <property type="entry name" value="FORKHEAD"/>
</dbReference>
<dbReference type="InterPro" id="IPR018122">
    <property type="entry name" value="TF_fork_head_CS_1"/>
</dbReference>
<evidence type="ECO:0000256" key="3">
    <source>
        <dbReference type="ARBA" id="ARBA00023125"/>
    </source>
</evidence>
<name>A0A131Y213_IXORI</name>
<dbReference type="InterPro" id="IPR036388">
    <property type="entry name" value="WH-like_DNA-bd_sf"/>
</dbReference>